<dbReference type="PROSITE" id="PS51257">
    <property type="entry name" value="PROKAR_LIPOPROTEIN"/>
    <property type="match status" value="1"/>
</dbReference>
<organism evidence="1 2">
    <name type="scientific">Kiloniella antarctica</name>
    <dbReference type="NCBI Taxonomy" id="1550907"/>
    <lineage>
        <taxon>Bacteria</taxon>
        <taxon>Pseudomonadati</taxon>
        <taxon>Pseudomonadota</taxon>
        <taxon>Alphaproteobacteria</taxon>
        <taxon>Rhodospirillales</taxon>
        <taxon>Kiloniellaceae</taxon>
        <taxon>Kiloniella</taxon>
    </lineage>
</organism>
<accession>A0ABW5BDV8</accession>
<evidence type="ECO:0008006" key="3">
    <source>
        <dbReference type="Google" id="ProtNLM"/>
    </source>
</evidence>
<reference evidence="2" key="1">
    <citation type="journal article" date="2019" name="Int. J. Syst. Evol. Microbiol.">
        <title>The Global Catalogue of Microorganisms (GCM) 10K type strain sequencing project: providing services to taxonomists for standard genome sequencing and annotation.</title>
        <authorList>
            <consortium name="The Broad Institute Genomics Platform"/>
            <consortium name="The Broad Institute Genome Sequencing Center for Infectious Disease"/>
            <person name="Wu L."/>
            <person name="Ma J."/>
        </authorList>
    </citation>
    <scope>NUCLEOTIDE SEQUENCE [LARGE SCALE GENOMIC DNA]</scope>
    <source>
        <strain evidence="2">CGMCC 4.7192</strain>
    </source>
</reference>
<comment type="caution">
    <text evidence="1">The sequence shown here is derived from an EMBL/GenBank/DDBJ whole genome shotgun (WGS) entry which is preliminary data.</text>
</comment>
<proteinExistence type="predicted"/>
<sequence length="303" mass="33618">MKILFIFVAALIMTSCGPLPRPFIDQQPQNNPLLQLSGTRPIAVELPLFSIPAPKDQITDLALWAQEILSEDIRKQGFPAAGYAPAENSLHIISHFNAANTESLTTELRMDISVTETSIPNEAIIVFSEQTNVPTSLLSKSPKPLINELLQRAAQRLSVEIIALDKPDQKKPNSNTDLLIALQPFPDTLSPPTQKVLKTELKTSLRLRGYKLVEQQDSNNQYTLKLDITPFQKENNFFLTLSWIVADYKTGEEVGIIEQTNPVPNIPLSRIIIPVSEAISEGVAVGIEDLLLQNSHQNQTVLK</sequence>
<evidence type="ECO:0000313" key="2">
    <source>
        <dbReference type="Proteomes" id="UP001597294"/>
    </source>
</evidence>
<protein>
    <recommendedName>
        <fullName evidence="3">Lipoprotein</fullName>
    </recommendedName>
</protein>
<evidence type="ECO:0000313" key="1">
    <source>
        <dbReference type="EMBL" id="MFD2204272.1"/>
    </source>
</evidence>
<dbReference type="RefSeq" id="WP_380247677.1">
    <property type="nucleotide sequence ID" value="NZ_JBHUII010000001.1"/>
</dbReference>
<dbReference type="EMBL" id="JBHUII010000001">
    <property type="protein sequence ID" value="MFD2204272.1"/>
    <property type="molecule type" value="Genomic_DNA"/>
</dbReference>
<keyword evidence="2" id="KW-1185">Reference proteome</keyword>
<gene>
    <name evidence="1" type="ORF">ACFSKO_01545</name>
</gene>
<name>A0ABW5BDV8_9PROT</name>
<dbReference type="Proteomes" id="UP001597294">
    <property type="component" value="Unassembled WGS sequence"/>
</dbReference>